<reference evidence="2" key="1">
    <citation type="journal article" date="2014" name="Science">
        <title>Ancient hybridizations among the ancestral genomes of bread wheat.</title>
        <authorList>
            <consortium name="International Wheat Genome Sequencing Consortium,"/>
            <person name="Marcussen T."/>
            <person name="Sandve S.R."/>
            <person name="Heier L."/>
            <person name="Spannagl M."/>
            <person name="Pfeifer M."/>
            <person name="Jakobsen K.S."/>
            <person name="Wulff B.B."/>
            <person name="Steuernagel B."/>
            <person name="Mayer K.F."/>
            <person name="Olsen O.A."/>
        </authorList>
    </citation>
    <scope>NUCLEOTIDE SEQUENCE [LARGE SCALE GENOMIC DNA]</scope>
    <source>
        <strain evidence="2">cv. AL8/78</strain>
    </source>
</reference>
<reference evidence="2" key="2">
    <citation type="journal article" date="2017" name="Nat. Plants">
        <title>The Aegilops tauschii genome reveals multiple impacts of transposons.</title>
        <authorList>
            <person name="Zhao G."/>
            <person name="Zou C."/>
            <person name="Li K."/>
            <person name="Wang K."/>
            <person name="Li T."/>
            <person name="Gao L."/>
            <person name="Zhang X."/>
            <person name="Wang H."/>
            <person name="Yang Z."/>
            <person name="Liu X."/>
            <person name="Jiang W."/>
            <person name="Mao L."/>
            <person name="Kong X."/>
            <person name="Jiao Y."/>
            <person name="Jia J."/>
        </authorList>
    </citation>
    <scope>NUCLEOTIDE SEQUENCE [LARGE SCALE GENOMIC DNA]</scope>
    <source>
        <strain evidence="2">cv. AL8/78</strain>
    </source>
</reference>
<organism evidence="1 2">
    <name type="scientific">Aegilops tauschii subsp. strangulata</name>
    <name type="common">Goatgrass</name>
    <dbReference type="NCBI Taxonomy" id="200361"/>
    <lineage>
        <taxon>Eukaryota</taxon>
        <taxon>Viridiplantae</taxon>
        <taxon>Streptophyta</taxon>
        <taxon>Embryophyta</taxon>
        <taxon>Tracheophyta</taxon>
        <taxon>Spermatophyta</taxon>
        <taxon>Magnoliopsida</taxon>
        <taxon>Liliopsida</taxon>
        <taxon>Poales</taxon>
        <taxon>Poaceae</taxon>
        <taxon>BOP clade</taxon>
        <taxon>Pooideae</taxon>
        <taxon>Triticodae</taxon>
        <taxon>Triticeae</taxon>
        <taxon>Triticinae</taxon>
        <taxon>Aegilops</taxon>
    </lineage>
</organism>
<proteinExistence type="predicted"/>
<reference evidence="1" key="4">
    <citation type="submission" date="2019-03" db="UniProtKB">
        <authorList>
            <consortium name="EnsemblPlants"/>
        </authorList>
    </citation>
    <scope>IDENTIFICATION</scope>
</reference>
<reference evidence="1" key="5">
    <citation type="journal article" date="2021" name="G3 (Bethesda)">
        <title>Aegilops tauschii genome assembly Aet v5.0 features greater sequence contiguity and improved annotation.</title>
        <authorList>
            <person name="Wang L."/>
            <person name="Zhu T."/>
            <person name="Rodriguez J.C."/>
            <person name="Deal K.R."/>
            <person name="Dubcovsky J."/>
            <person name="McGuire P.E."/>
            <person name="Lux T."/>
            <person name="Spannagl M."/>
            <person name="Mayer K.F.X."/>
            <person name="Baldrich P."/>
            <person name="Meyers B.C."/>
            <person name="Huo N."/>
            <person name="Gu Y.Q."/>
            <person name="Zhou H."/>
            <person name="Devos K.M."/>
            <person name="Bennetzen J.L."/>
            <person name="Unver T."/>
            <person name="Budak H."/>
            <person name="Gulick P.J."/>
            <person name="Galiba G."/>
            <person name="Kalapos B."/>
            <person name="Nelson D.R."/>
            <person name="Li P."/>
            <person name="You F.M."/>
            <person name="Luo M.C."/>
            <person name="Dvorak J."/>
        </authorList>
    </citation>
    <scope>NUCLEOTIDE SEQUENCE [LARGE SCALE GENOMIC DNA]</scope>
    <source>
        <strain evidence="1">cv. AL8/78</strain>
    </source>
</reference>
<dbReference type="EnsemblPlants" id="AET7Gv20046600.2">
    <property type="protein sequence ID" value="AET7Gv20046600.2"/>
    <property type="gene ID" value="AET7Gv20046600"/>
</dbReference>
<dbReference type="Gramene" id="AET7Gv20046600.2">
    <property type="protein sequence ID" value="AET7Gv20046600.2"/>
    <property type="gene ID" value="AET7Gv20046600"/>
</dbReference>
<evidence type="ECO:0000313" key="1">
    <source>
        <dbReference type="EnsemblPlants" id="AET7Gv20046600.2"/>
    </source>
</evidence>
<keyword evidence="2" id="KW-1185">Reference proteome</keyword>
<protein>
    <submittedName>
        <fullName evidence="1">Uncharacterized protein</fullName>
    </submittedName>
</protein>
<sequence length="70" mass="7891">MDDQSFRLLQLPASQLELMLLLRPASIRRQDSCMAASRTPTRPVLPPVCCCSSCRLHALADSVHREKKNQ</sequence>
<reference evidence="1" key="3">
    <citation type="journal article" date="2017" name="Nature">
        <title>Genome sequence of the progenitor of the wheat D genome Aegilops tauschii.</title>
        <authorList>
            <person name="Luo M.C."/>
            <person name="Gu Y.Q."/>
            <person name="Puiu D."/>
            <person name="Wang H."/>
            <person name="Twardziok S.O."/>
            <person name="Deal K.R."/>
            <person name="Huo N."/>
            <person name="Zhu T."/>
            <person name="Wang L."/>
            <person name="Wang Y."/>
            <person name="McGuire P.E."/>
            <person name="Liu S."/>
            <person name="Long H."/>
            <person name="Ramasamy R.K."/>
            <person name="Rodriguez J.C."/>
            <person name="Van S.L."/>
            <person name="Yuan L."/>
            <person name="Wang Z."/>
            <person name="Xia Z."/>
            <person name="Xiao L."/>
            <person name="Anderson O.D."/>
            <person name="Ouyang S."/>
            <person name="Liang Y."/>
            <person name="Zimin A.V."/>
            <person name="Pertea G."/>
            <person name="Qi P."/>
            <person name="Bennetzen J.L."/>
            <person name="Dai X."/>
            <person name="Dawson M.W."/>
            <person name="Muller H.G."/>
            <person name="Kugler K."/>
            <person name="Rivarola-Duarte L."/>
            <person name="Spannagl M."/>
            <person name="Mayer K.F.X."/>
            <person name="Lu F.H."/>
            <person name="Bevan M.W."/>
            <person name="Leroy P."/>
            <person name="Li P."/>
            <person name="You F.M."/>
            <person name="Sun Q."/>
            <person name="Liu Z."/>
            <person name="Lyons E."/>
            <person name="Wicker T."/>
            <person name="Salzberg S.L."/>
            <person name="Devos K.M."/>
            <person name="Dvorak J."/>
        </authorList>
    </citation>
    <scope>NUCLEOTIDE SEQUENCE [LARGE SCALE GENOMIC DNA]</scope>
    <source>
        <strain evidence="1">cv. AL8/78</strain>
    </source>
</reference>
<dbReference type="AlphaFoldDB" id="A0A453QD06"/>
<evidence type="ECO:0000313" key="2">
    <source>
        <dbReference type="Proteomes" id="UP000015105"/>
    </source>
</evidence>
<name>A0A453QD06_AEGTS</name>
<accession>A0A453QD06</accession>
<dbReference type="Proteomes" id="UP000015105">
    <property type="component" value="Chromosome 7D"/>
</dbReference>